<keyword evidence="5" id="KW-0029">Amino-acid transport</keyword>
<evidence type="ECO:0000256" key="5">
    <source>
        <dbReference type="ARBA" id="ARBA00022970"/>
    </source>
</evidence>
<gene>
    <name evidence="10" type="ORF">V3328_01270</name>
</gene>
<feature type="transmembrane region" description="Helical" evidence="9">
    <location>
        <begin position="34"/>
        <end position="53"/>
    </location>
</feature>
<keyword evidence="4 9" id="KW-0812">Transmembrane</keyword>
<keyword evidence="11" id="KW-1185">Reference proteome</keyword>
<evidence type="ECO:0000256" key="3">
    <source>
        <dbReference type="ARBA" id="ARBA00022475"/>
    </source>
</evidence>
<evidence type="ECO:0000256" key="1">
    <source>
        <dbReference type="ARBA" id="ARBA00004651"/>
    </source>
</evidence>
<feature type="transmembrane region" description="Helical" evidence="9">
    <location>
        <begin position="188"/>
        <end position="206"/>
    </location>
</feature>
<comment type="subcellular location">
    <subcellularLocation>
        <location evidence="1">Cell membrane</location>
        <topology evidence="1">Multi-pass membrane protein</topology>
    </subcellularLocation>
</comment>
<feature type="transmembrane region" description="Helical" evidence="9">
    <location>
        <begin position="93"/>
        <end position="119"/>
    </location>
</feature>
<keyword evidence="7 9" id="KW-0472">Membrane</keyword>
<comment type="caution">
    <text evidence="10">The sequence shown here is derived from an EMBL/GenBank/DDBJ whole genome shotgun (WGS) entry which is preliminary data.</text>
</comment>
<dbReference type="InterPro" id="IPR052157">
    <property type="entry name" value="BCAA_transport_permease"/>
</dbReference>
<feature type="transmembrane region" description="Helical" evidence="9">
    <location>
        <begin position="139"/>
        <end position="159"/>
    </location>
</feature>
<protein>
    <submittedName>
        <fullName evidence="10">Branched-chain amino acid ABC transporter permease</fullName>
    </submittedName>
</protein>
<sequence>MLLLQILADGFVTGCAVGVVAITFAYVYSTTGVFHVAHAGVYTFGAYVAWYLLQQGLPFLPAAAISILSCAAVGALIQKYVYETLARRHASPLVMLIAALGLLAVLQNIVAMAFSPNILQFDLPWRLEMAMVGTVFLSYPQIAVVVTSLLILAGLMWFSSSTLLGQRIRAVASNPSLAEVTRLRPNRVFVIVLAIASGLVAVPAILTGVDQAIQPYTSILVLLSAVIAVIAGGIGSLIGAFVLAIVISMVLNVSILYLPGRWSLAFTYTIFIAFILIKPTGLFRTRVQRAS</sequence>
<dbReference type="PANTHER" id="PTHR11795:SF445">
    <property type="entry name" value="AMINO ACID ABC TRANSPORTER PERMEASE PROTEIN"/>
    <property type="match status" value="1"/>
</dbReference>
<dbReference type="PANTHER" id="PTHR11795">
    <property type="entry name" value="BRANCHED-CHAIN AMINO ACID TRANSPORT SYSTEM PERMEASE PROTEIN LIVH"/>
    <property type="match status" value="1"/>
</dbReference>
<dbReference type="RefSeq" id="WP_340327825.1">
    <property type="nucleotide sequence ID" value="NZ_JAZHOF010000001.1"/>
</dbReference>
<keyword evidence="6 9" id="KW-1133">Transmembrane helix</keyword>
<feature type="transmembrane region" description="Helical" evidence="9">
    <location>
        <begin position="6"/>
        <end position="27"/>
    </location>
</feature>
<dbReference type="Pfam" id="PF02653">
    <property type="entry name" value="BPD_transp_2"/>
    <property type="match status" value="1"/>
</dbReference>
<evidence type="ECO:0000313" key="10">
    <source>
        <dbReference type="EMBL" id="MEJ8570086.1"/>
    </source>
</evidence>
<keyword evidence="3" id="KW-1003">Cell membrane</keyword>
<accession>A0AAW9RRD9</accession>
<dbReference type="Proteomes" id="UP001378188">
    <property type="component" value="Unassembled WGS sequence"/>
</dbReference>
<feature type="transmembrane region" description="Helical" evidence="9">
    <location>
        <begin position="237"/>
        <end position="258"/>
    </location>
</feature>
<dbReference type="GO" id="GO:0022857">
    <property type="term" value="F:transmembrane transporter activity"/>
    <property type="evidence" value="ECO:0007669"/>
    <property type="project" value="InterPro"/>
</dbReference>
<dbReference type="AlphaFoldDB" id="A0AAW9RRD9"/>
<evidence type="ECO:0000256" key="2">
    <source>
        <dbReference type="ARBA" id="ARBA00022448"/>
    </source>
</evidence>
<evidence type="ECO:0000256" key="4">
    <source>
        <dbReference type="ARBA" id="ARBA00022692"/>
    </source>
</evidence>
<evidence type="ECO:0000256" key="7">
    <source>
        <dbReference type="ARBA" id="ARBA00023136"/>
    </source>
</evidence>
<keyword evidence="2" id="KW-0813">Transport</keyword>
<organism evidence="10 11">
    <name type="scientific">Microbaculum marinum</name>
    <dbReference type="NCBI Taxonomy" id="1764581"/>
    <lineage>
        <taxon>Bacteria</taxon>
        <taxon>Pseudomonadati</taxon>
        <taxon>Pseudomonadota</taxon>
        <taxon>Alphaproteobacteria</taxon>
        <taxon>Hyphomicrobiales</taxon>
        <taxon>Tepidamorphaceae</taxon>
        <taxon>Microbaculum</taxon>
    </lineage>
</organism>
<dbReference type="GO" id="GO:0005886">
    <property type="term" value="C:plasma membrane"/>
    <property type="evidence" value="ECO:0007669"/>
    <property type="project" value="UniProtKB-SubCell"/>
</dbReference>
<feature type="transmembrane region" description="Helical" evidence="9">
    <location>
        <begin position="264"/>
        <end position="283"/>
    </location>
</feature>
<dbReference type="CDD" id="cd06582">
    <property type="entry name" value="TM_PBP1_LivH_like"/>
    <property type="match status" value="1"/>
</dbReference>
<proteinExistence type="inferred from homology"/>
<dbReference type="InterPro" id="IPR001851">
    <property type="entry name" value="ABC_transp_permease"/>
</dbReference>
<name>A0AAW9RRD9_9HYPH</name>
<evidence type="ECO:0000256" key="8">
    <source>
        <dbReference type="ARBA" id="ARBA00037998"/>
    </source>
</evidence>
<comment type="similarity">
    <text evidence="8">Belongs to the binding-protein-dependent transport system permease family. LivHM subfamily.</text>
</comment>
<evidence type="ECO:0000256" key="9">
    <source>
        <dbReference type="SAM" id="Phobius"/>
    </source>
</evidence>
<feature type="transmembrane region" description="Helical" evidence="9">
    <location>
        <begin position="59"/>
        <end position="81"/>
    </location>
</feature>
<evidence type="ECO:0000256" key="6">
    <source>
        <dbReference type="ARBA" id="ARBA00022989"/>
    </source>
</evidence>
<dbReference type="GO" id="GO:0006865">
    <property type="term" value="P:amino acid transport"/>
    <property type="evidence" value="ECO:0007669"/>
    <property type="project" value="UniProtKB-KW"/>
</dbReference>
<evidence type="ECO:0000313" key="11">
    <source>
        <dbReference type="Proteomes" id="UP001378188"/>
    </source>
</evidence>
<reference evidence="10 11" key="1">
    <citation type="submission" date="2024-02" db="EMBL/GenBank/DDBJ databases">
        <title>Genome analysis and characterization of Microbaculum marinisediminis sp. nov., isolated from marine sediment.</title>
        <authorList>
            <person name="Du Z.-J."/>
            <person name="Ye Y.-Q."/>
            <person name="Zhang Z.-R."/>
            <person name="Yuan S.-M."/>
            <person name="Zhang X.-Y."/>
        </authorList>
    </citation>
    <scope>NUCLEOTIDE SEQUENCE [LARGE SCALE GENOMIC DNA]</scope>
    <source>
        <strain evidence="10 11">SDUM1044001</strain>
    </source>
</reference>
<dbReference type="EMBL" id="JAZHOF010000001">
    <property type="protein sequence ID" value="MEJ8570086.1"/>
    <property type="molecule type" value="Genomic_DNA"/>
</dbReference>
<feature type="transmembrane region" description="Helical" evidence="9">
    <location>
        <begin position="212"/>
        <end position="230"/>
    </location>
</feature>